<sequence length="118" mass="13751">MGGRLNFFNFIFFYFHMGENAHRICVYVNLCQIFRKITLPKILSSSLRIRSTYFFLAHQTNDLCLSDNVEKFFASQSPTSISWNSLQKSKAASRTWVSSQSSRFFLSSKPVIFLSYCF</sequence>
<dbReference type="AlphaFoldDB" id="A0A176S015"/>
<protein>
    <submittedName>
        <fullName evidence="1">Uncharacterized protein</fullName>
    </submittedName>
</protein>
<name>A0A176S015_9GAMM</name>
<accession>A0A176S015</accession>
<evidence type="ECO:0000313" key="1">
    <source>
        <dbReference type="EMBL" id="OAD21403.1"/>
    </source>
</evidence>
<gene>
    <name evidence="1" type="ORF">THIOM_002829</name>
</gene>
<keyword evidence="2" id="KW-1185">Reference proteome</keyword>
<organism evidence="1 2">
    <name type="scientific">Candidatus Thiomargarita nelsonii</name>
    <dbReference type="NCBI Taxonomy" id="1003181"/>
    <lineage>
        <taxon>Bacteria</taxon>
        <taxon>Pseudomonadati</taxon>
        <taxon>Pseudomonadota</taxon>
        <taxon>Gammaproteobacteria</taxon>
        <taxon>Thiotrichales</taxon>
        <taxon>Thiotrichaceae</taxon>
        <taxon>Thiomargarita</taxon>
    </lineage>
</organism>
<dbReference type="Proteomes" id="UP000076962">
    <property type="component" value="Unassembled WGS sequence"/>
</dbReference>
<proteinExistence type="predicted"/>
<evidence type="ECO:0000313" key="2">
    <source>
        <dbReference type="Proteomes" id="UP000076962"/>
    </source>
</evidence>
<comment type="caution">
    <text evidence="1">The sequence shown here is derived from an EMBL/GenBank/DDBJ whole genome shotgun (WGS) entry which is preliminary data.</text>
</comment>
<reference evidence="1 2" key="1">
    <citation type="submission" date="2016-05" db="EMBL/GenBank/DDBJ databases">
        <title>Single-cell genome of chain-forming Candidatus Thiomargarita nelsonii and comparison to other large sulfur-oxidizing bacteria.</title>
        <authorList>
            <person name="Winkel M."/>
            <person name="Salman V."/>
            <person name="Woyke T."/>
            <person name="Schulz-Vogt H."/>
            <person name="Richter M."/>
            <person name="Flood B."/>
            <person name="Bailey J."/>
            <person name="Amann R."/>
            <person name="Mussmann M."/>
        </authorList>
    </citation>
    <scope>NUCLEOTIDE SEQUENCE [LARGE SCALE GENOMIC DNA]</scope>
    <source>
        <strain evidence="1 2">THI036</strain>
    </source>
</reference>
<dbReference type="EMBL" id="LUTY01001659">
    <property type="protein sequence ID" value="OAD21403.1"/>
    <property type="molecule type" value="Genomic_DNA"/>
</dbReference>